<dbReference type="EMBL" id="CP021983">
    <property type="protein sequence ID" value="ASC74128.1"/>
    <property type="molecule type" value="Genomic_DNA"/>
</dbReference>
<name>A0A1Z3HUY5_9CYAN</name>
<feature type="compositionally biased region" description="Polar residues" evidence="1">
    <location>
        <begin position="444"/>
        <end position="456"/>
    </location>
</feature>
<feature type="compositionally biased region" description="Basic and acidic residues" evidence="1">
    <location>
        <begin position="535"/>
        <end position="552"/>
    </location>
</feature>
<keyword evidence="3" id="KW-1185">Reference proteome</keyword>
<sequence>MQGGSMYVLRQIVTGFLIVLLGIGVWGCNGQGPALKGHRNATSQLISEPGDTPNQLAGRLAEVSPPQTIQALKAIIDRYHPQVRILSPRPDEVIEDTTVAVRFQVRDLPLFKHPDWQLGPHLHVFLDNQPYQAVYDPSEPLVFSDLNPGTHTIRVFASRPWHESFKNQGAYAQTTFHLFTKTSENAIDPEQPLLTYSRPQGSYGAEPIMLDAYLTNVPLHLIAQEDSEDDIPDWRLRCTINSQSFIFDRWQPIYLKGFRPGQNWVQLELIDDQGTPIDNTYNSTVRLIQYAPGGDDTLSRLVRDELTVAEVGGIVDPDYVAPAPETAEPEVEVEEAEEAEEAATEEAEEVEAGPKPAEPESQPDTKEPPEQQQVEDRAPETETKVDRAADTETSPKPPSETTPTEAVTPSEAEPSSSPASKETSPATIEPKPDDQAPAPRSSEDNVTSPNPDQQSSADEAAPAPEETAGPEPKASVEDVEPSQGLRRRWQQWRQRRQPSPTHTEGDRPEASTSQSDLTVPEPPEPSEDQAAAKAGGKEAAETERSDQDKSEESSSEDSEAVDTEPAPSLEQPFI</sequence>
<dbReference type="RefSeq" id="WP_080805018.1">
    <property type="nucleotide sequence ID" value="NZ_CP021983.2"/>
</dbReference>
<dbReference type="KEGG" id="hhg:XM38_051030"/>
<gene>
    <name evidence="2" type="ORF">XM38_051030</name>
</gene>
<evidence type="ECO:0000313" key="2">
    <source>
        <dbReference type="EMBL" id="ASC74128.1"/>
    </source>
</evidence>
<protein>
    <submittedName>
        <fullName evidence="2">Uncharacterized protein</fullName>
    </submittedName>
</protein>
<organism evidence="2 3">
    <name type="scientific">Halomicronema hongdechloris C2206</name>
    <dbReference type="NCBI Taxonomy" id="1641165"/>
    <lineage>
        <taxon>Bacteria</taxon>
        <taxon>Bacillati</taxon>
        <taxon>Cyanobacteriota</taxon>
        <taxon>Cyanophyceae</taxon>
        <taxon>Nodosilineales</taxon>
        <taxon>Nodosilineaceae</taxon>
        <taxon>Halomicronema</taxon>
    </lineage>
</organism>
<feature type="compositionally biased region" description="Acidic residues" evidence="1">
    <location>
        <begin position="327"/>
        <end position="351"/>
    </location>
</feature>
<evidence type="ECO:0000256" key="1">
    <source>
        <dbReference type="SAM" id="MobiDB-lite"/>
    </source>
</evidence>
<evidence type="ECO:0000313" key="3">
    <source>
        <dbReference type="Proteomes" id="UP000191901"/>
    </source>
</evidence>
<reference evidence="2 3" key="1">
    <citation type="journal article" date="2016" name="Biochim. Biophys. Acta">
        <title>Characterization of red-shifted phycobilisomes isolated from the chlorophyll f-containing cyanobacterium Halomicronema hongdechloris.</title>
        <authorList>
            <person name="Li Y."/>
            <person name="Lin Y."/>
            <person name="Garvey C.J."/>
            <person name="Birch D."/>
            <person name="Corkery R.W."/>
            <person name="Loughlin P.C."/>
            <person name="Scheer H."/>
            <person name="Willows R.D."/>
            <person name="Chen M."/>
        </authorList>
    </citation>
    <scope>NUCLEOTIDE SEQUENCE [LARGE SCALE GENOMIC DNA]</scope>
    <source>
        <strain evidence="2 3">C2206</strain>
    </source>
</reference>
<feature type="compositionally biased region" description="Basic and acidic residues" evidence="1">
    <location>
        <begin position="363"/>
        <end position="390"/>
    </location>
</feature>
<feature type="region of interest" description="Disordered" evidence="1">
    <location>
        <begin position="317"/>
        <end position="574"/>
    </location>
</feature>
<feature type="compositionally biased region" description="Basic residues" evidence="1">
    <location>
        <begin position="485"/>
        <end position="496"/>
    </location>
</feature>
<dbReference type="AlphaFoldDB" id="A0A1Z3HUY5"/>
<feature type="compositionally biased region" description="Acidic residues" evidence="1">
    <location>
        <begin position="553"/>
        <end position="562"/>
    </location>
</feature>
<feature type="compositionally biased region" description="Low complexity" evidence="1">
    <location>
        <begin position="401"/>
        <end position="427"/>
    </location>
</feature>
<proteinExistence type="predicted"/>
<accession>A0A1Z3HUY5</accession>
<feature type="compositionally biased region" description="Low complexity" evidence="1">
    <location>
        <begin position="457"/>
        <end position="473"/>
    </location>
</feature>
<dbReference type="Proteomes" id="UP000191901">
    <property type="component" value="Chromosome"/>
</dbReference>